<reference evidence="2" key="1">
    <citation type="journal article" date="2014" name="Genome Announc.">
        <title>Genome sequence of the yeast Cyberlindnera fabianii (Hansenula fabianii).</title>
        <authorList>
            <person name="Freel K.C."/>
            <person name="Sarilar V."/>
            <person name="Neuveglise C."/>
            <person name="Devillers H."/>
            <person name="Friedrich A."/>
            <person name="Schacherer J."/>
        </authorList>
    </citation>
    <scope>NUCLEOTIDE SEQUENCE</scope>
    <source>
        <strain evidence="2">YJS4271</strain>
    </source>
</reference>
<evidence type="ECO:0000313" key="3">
    <source>
        <dbReference type="EMBL" id="ONH69051.1"/>
    </source>
</evidence>
<dbReference type="EMBL" id="LK052904">
    <property type="protein sequence ID" value="CDR45707.1"/>
    <property type="molecule type" value="Genomic_DNA"/>
</dbReference>
<evidence type="ECO:0000256" key="1">
    <source>
        <dbReference type="SAM" id="Phobius"/>
    </source>
</evidence>
<dbReference type="AlphaFoldDB" id="A0A061B717"/>
<keyword evidence="1" id="KW-0472">Membrane</keyword>
<organism evidence="2">
    <name type="scientific">Cyberlindnera fabianii</name>
    <name type="common">Yeast</name>
    <name type="synonym">Hansenula fabianii</name>
    <dbReference type="NCBI Taxonomy" id="36022"/>
    <lineage>
        <taxon>Eukaryota</taxon>
        <taxon>Fungi</taxon>
        <taxon>Dikarya</taxon>
        <taxon>Ascomycota</taxon>
        <taxon>Saccharomycotina</taxon>
        <taxon>Saccharomycetes</taxon>
        <taxon>Phaffomycetales</taxon>
        <taxon>Phaffomycetaceae</taxon>
        <taxon>Cyberlindnera</taxon>
    </lineage>
</organism>
<dbReference type="OMA" id="VAKKPMG"/>
<keyword evidence="4" id="KW-1185">Reference proteome</keyword>
<accession>A0A061B717</accession>
<protein>
    <submittedName>
        <fullName evidence="2">CYFA0S19e02058g1_1</fullName>
    </submittedName>
</protein>
<feature type="transmembrane region" description="Helical" evidence="1">
    <location>
        <begin position="43"/>
        <end position="66"/>
    </location>
</feature>
<reference evidence="4" key="2">
    <citation type="journal article" date="2017" name="Genome Announc.">
        <title>Genome sequences of Cyberlindnera fabianii 65, Pichia kudriavzevii 129, and Saccharomyces cerevisiae 131 isolated from fermented masau fruits in Zimbabwe.</title>
        <authorList>
            <person name="van Rijswijck I.M.H."/>
            <person name="Derks M.F.L."/>
            <person name="Abee T."/>
            <person name="de Ridder D."/>
            <person name="Smid E.J."/>
        </authorList>
    </citation>
    <scope>NUCLEOTIDE SEQUENCE [LARGE SCALE GENOMIC DNA]</scope>
    <source>
        <strain evidence="4">65</strain>
    </source>
</reference>
<dbReference type="OrthoDB" id="5331396at2759"/>
<dbReference type="STRING" id="36022.A0A061B717"/>
<dbReference type="Proteomes" id="UP000189513">
    <property type="component" value="Unassembled WGS sequence"/>
</dbReference>
<gene>
    <name evidence="3" type="ORF">BON22_0943</name>
    <name evidence="2" type="ORF">CYFA0S_19e02058g</name>
</gene>
<dbReference type="VEuPathDB" id="FungiDB:BON22_0943"/>
<reference evidence="3" key="3">
    <citation type="submission" date="2017-01" db="EMBL/GenBank/DDBJ databases">
        <authorList>
            <person name="Mah S.A."/>
            <person name="Swanson W.J."/>
            <person name="Moy G.W."/>
            <person name="Vacquier V.D."/>
        </authorList>
    </citation>
    <scope>NUCLEOTIDE SEQUENCE [LARGE SCALE GENOMIC DNA]</scope>
    <source>
        <strain evidence="3">65</strain>
    </source>
</reference>
<evidence type="ECO:0000313" key="2">
    <source>
        <dbReference type="EMBL" id="CDR45707.1"/>
    </source>
</evidence>
<keyword evidence="1" id="KW-1133">Transmembrane helix</keyword>
<evidence type="ECO:0000313" key="4">
    <source>
        <dbReference type="Proteomes" id="UP000189513"/>
    </source>
</evidence>
<dbReference type="PANTHER" id="PTHR37849:SF1">
    <property type="entry name" value="YALI0E11605P"/>
    <property type="match status" value="1"/>
</dbReference>
<dbReference type="PANTHER" id="PTHR37849">
    <property type="entry name" value="YALI0E11605P"/>
    <property type="match status" value="1"/>
</dbReference>
<sequence>MLRRTLFRSVRNYATVSTTGTTTAATTATPVTATVVPVKRVGAFRGGLLGFFTGVSVTTAVVYFYVLEEYKNSSNVIIKDVVGLTKSIRILEEHVKVLEQKQVDSK</sequence>
<proteinExistence type="predicted"/>
<dbReference type="EMBL" id="MPUK01000002">
    <property type="protein sequence ID" value="ONH69051.1"/>
    <property type="molecule type" value="Genomic_DNA"/>
</dbReference>
<name>A0A061B717_CYBFA</name>
<keyword evidence="1" id="KW-0812">Transmembrane</keyword>